<dbReference type="InterPro" id="IPR009079">
    <property type="entry name" value="4_helix_cytokine-like_core"/>
</dbReference>
<feature type="chain" id="PRO_5043494871" description="Interleukin-22" evidence="1">
    <location>
        <begin position="34"/>
        <end position="188"/>
    </location>
</feature>
<name>A0AAV2IUZ8_KNICA</name>
<accession>A0AAV2IUZ8</accession>
<proteinExistence type="predicted"/>
<dbReference type="GO" id="GO:0005576">
    <property type="term" value="C:extracellular region"/>
    <property type="evidence" value="ECO:0007669"/>
    <property type="project" value="InterPro"/>
</dbReference>
<dbReference type="PRINTS" id="PR01937">
    <property type="entry name" value="INTRLEUKIN24"/>
</dbReference>
<reference evidence="2 3" key="1">
    <citation type="submission" date="2024-04" db="EMBL/GenBank/DDBJ databases">
        <authorList>
            <person name="Waldvogel A.-M."/>
            <person name="Schoenle A."/>
        </authorList>
    </citation>
    <scope>NUCLEOTIDE SEQUENCE [LARGE SCALE GENOMIC DNA]</scope>
</reference>
<evidence type="ECO:0000313" key="2">
    <source>
        <dbReference type="EMBL" id="CAL1568330.1"/>
    </source>
</evidence>
<dbReference type="EMBL" id="OZ035823">
    <property type="protein sequence ID" value="CAL1568330.1"/>
    <property type="molecule type" value="Genomic_DNA"/>
</dbReference>
<dbReference type="Pfam" id="PF14565">
    <property type="entry name" value="IL22"/>
    <property type="match status" value="1"/>
</dbReference>
<dbReference type="AlphaFoldDB" id="A0AAV2IUZ8"/>
<dbReference type="SUPFAM" id="SSF47266">
    <property type="entry name" value="4-helical cytokines"/>
    <property type="match status" value="1"/>
</dbReference>
<protein>
    <recommendedName>
        <fullName evidence="4">Interleukin-22</fullName>
    </recommendedName>
</protein>
<feature type="signal peptide" evidence="1">
    <location>
        <begin position="1"/>
        <end position="33"/>
    </location>
</feature>
<dbReference type="PANTHER" id="PTHR48488">
    <property type="entry name" value="INTERLEUKIN-22"/>
    <property type="match status" value="1"/>
</dbReference>
<dbReference type="PANTHER" id="PTHR48488:SF1">
    <property type="entry name" value="INTERLEUKIN-22"/>
    <property type="match status" value="1"/>
</dbReference>
<dbReference type="Gene3D" id="1.20.1250.10">
    <property type="match status" value="1"/>
</dbReference>
<evidence type="ECO:0008006" key="4">
    <source>
        <dbReference type="Google" id="ProtNLM"/>
    </source>
</evidence>
<dbReference type="InterPro" id="IPR020444">
    <property type="entry name" value="IL-24"/>
</dbReference>
<sequence>MQCLSPALKSFLRSAVSVLLPLLLVGWVEYAATVPVDQSLSQPLRNPETYIAINNLSHHAEDSTINDTSSRLIPKVDTIKDSQDDLKICCLHANILDFYLRNILPHHDNKHPNMHRVRSDLRRVSEDLKAHGCNVTHYHHHQHAVQFRKKLTEMGEERGINKAVGEINILFSYLQDFCVQSRKQVASQ</sequence>
<organism evidence="2 3">
    <name type="scientific">Knipowitschia caucasica</name>
    <name type="common">Caucasian dwarf goby</name>
    <name type="synonym">Pomatoschistus caucasicus</name>
    <dbReference type="NCBI Taxonomy" id="637954"/>
    <lineage>
        <taxon>Eukaryota</taxon>
        <taxon>Metazoa</taxon>
        <taxon>Chordata</taxon>
        <taxon>Craniata</taxon>
        <taxon>Vertebrata</taxon>
        <taxon>Euteleostomi</taxon>
        <taxon>Actinopterygii</taxon>
        <taxon>Neopterygii</taxon>
        <taxon>Teleostei</taxon>
        <taxon>Neoteleostei</taxon>
        <taxon>Acanthomorphata</taxon>
        <taxon>Gobiaria</taxon>
        <taxon>Gobiiformes</taxon>
        <taxon>Gobioidei</taxon>
        <taxon>Gobiidae</taxon>
        <taxon>Gobiinae</taxon>
        <taxon>Knipowitschia</taxon>
    </lineage>
</organism>
<evidence type="ECO:0000256" key="1">
    <source>
        <dbReference type="SAM" id="SignalP"/>
    </source>
</evidence>
<dbReference type="Proteomes" id="UP001497482">
    <property type="component" value="Chromosome 1"/>
</dbReference>
<keyword evidence="3" id="KW-1185">Reference proteome</keyword>
<dbReference type="InterPro" id="IPR020453">
    <property type="entry name" value="IL-22"/>
</dbReference>
<evidence type="ECO:0000313" key="3">
    <source>
        <dbReference type="Proteomes" id="UP001497482"/>
    </source>
</evidence>
<gene>
    <name evidence="2" type="ORF">KC01_LOCUS974</name>
</gene>
<keyword evidence="1" id="KW-0732">Signal</keyword>